<proteinExistence type="predicted"/>
<feature type="non-terminal residue" evidence="1">
    <location>
        <position position="475"/>
    </location>
</feature>
<organism evidence="1 2">
    <name type="scientific">Candidatus Entotheonella gemina</name>
    <dbReference type="NCBI Taxonomy" id="1429439"/>
    <lineage>
        <taxon>Bacteria</taxon>
        <taxon>Pseudomonadati</taxon>
        <taxon>Nitrospinota/Tectimicrobiota group</taxon>
        <taxon>Candidatus Tectimicrobiota</taxon>
        <taxon>Candidatus Entotheonellia</taxon>
        <taxon>Candidatus Entotheonellales</taxon>
        <taxon>Candidatus Entotheonellaceae</taxon>
        <taxon>Candidatus Entotheonella</taxon>
    </lineage>
</organism>
<evidence type="ECO:0000313" key="1">
    <source>
        <dbReference type="EMBL" id="ETX05597.1"/>
    </source>
</evidence>
<accession>W4M7H1</accession>
<keyword evidence="2" id="KW-1185">Reference proteome</keyword>
<sequence>MNTTNFIWRFTPSRTDPVLLEAIFVQREALLTNVLERVNESATTGNKHQMLLIGPRGFGKTHFVSLLWHRVIQNPTLSRMLRIAWLNEDETTTSFIQLLMRIYRALVETYPEDFSSELIEDLFALPPAEIEQELKTILIEAFADKTILLIVENLDALFDGLGDLGQKKWRSFLQEHPITCTVATTQKLFAGVSRRQSPFFGFFDPMHLKPLSVDEARQLLHKIAEQSDDKDLQQYIRTPEGRSRVRTLHHLAGGNHRIYIVLSDFITRDSLDELVGPFEKMLDELTPFYQERMRWLSPQQRQIVEFLCTRTAPCPAKVIARHLFAAENTMGGQLKKLRDLGYVTSTSRGRESLYELTEPLMRLSYEVKKNRREPMRLIVDFLRIWYRPVELTEQLQQASNDTLRAHISAAIDKAETSDDLLLQVIQDAIDMAKSESQFEEAIEALEEKAHAVNTPSAWFELAFSLDDVKRYDDAI</sequence>
<dbReference type="InterPro" id="IPR036388">
    <property type="entry name" value="WH-like_DNA-bd_sf"/>
</dbReference>
<gene>
    <name evidence="1" type="ORF">ETSY2_22005</name>
</gene>
<dbReference type="Gene3D" id="1.10.10.10">
    <property type="entry name" value="Winged helix-like DNA-binding domain superfamily/Winged helix DNA-binding domain"/>
    <property type="match status" value="1"/>
</dbReference>
<evidence type="ECO:0008006" key="3">
    <source>
        <dbReference type="Google" id="ProtNLM"/>
    </source>
</evidence>
<dbReference type="InterPro" id="IPR036390">
    <property type="entry name" value="WH_DNA-bd_sf"/>
</dbReference>
<dbReference type="Proteomes" id="UP000019140">
    <property type="component" value="Unassembled WGS sequence"/>
</dbReference>
<dbReference type="SUPFAM" id="SSF52540">
    <property type="entry name" value="P-loop containing nucleoside triphosphate hydrolases"/>
    <property type="match status" value="1"/>
</dbReference>
<dbReference type="Gene3D" id="3.40.50.300">
    <property type="entry name" value="P-loop containing nucleotide triphosphate hydrolases"/>
    <property type="match status" value="1"/>
</dbReference>
<dbReference type="AlphaFoldDB" id="W4M7H1"/>
<comment type="caution">
    <text evidence="1">The sequence shown here is derived from an EMBL/GenBank/DDBJ whole genome shotgun (WGS) entry which is preliminary data.</text>
</comment>
<dbReference type="HOGENOM" id="CLU_575592_0_0_7"/>
<name>W4M7H1_9BACT</name>
<dbReference type="GO" id="GO:0006355">
    <property type="term" value="P:regulation of DNA-templated transcription"/>
    <property type="evidence" value="ECO:0007669"/>
    <property type="project" value="UniProtKB-ARBA"/>
</dbReference>
<reference evidence="1 2" key="1">
    <citation type="journal article" date="2014" name="Nature">
        <title>An environmental bacterial taxon with a large and distinct metabolic repertoire.</title>
        <authorList>
            <person name="Wilson M.C."/>
            <person name="Mori T."/>
            <person name="Ruckert C."/>
            <person name="Uria A.R."/>
            <person name="Helf M.J."/>
            <person name="Takada K."/>
            <person name="Gernert C."/>
            <person name="Steffens U.A."/>
            <person name="Heycke N."/>
            <person name="Schmitt S."/>
            <person name="Rinke C."/>
            <person name="Helfrich E.J."/>
            <person name="Brachmann A.O."/>
            <person name="Gurgui C."/>
            <person name="Wakimoto T."/>
            <person name="Kracht M."/>
            <person name="Crusemann M."/>
            <person name="Hentschel U."/>
            <person name="Abe I."/>
            <person name="Matsunaga S."/>
            <person name="Kalinowski J."/>
            <person name="Takeyama H."/>
            <person name="Piel J."/>
        </authorList>
    </citation>
    <scope>NUCLEOTIDE SEQUENCE [LARGE SCALE GENOMIC DNA]</scope>
    <source>
        <strain evidence="2">TSY2</strain>
    </source>
</reference>
<dbReference type="SUPFAM" id="SSF46785">
    <property type="entry name" value="Winged helix' DNA-binding domain"/>
    <property type="match status" value="1"/>
</dbReference>
<dbReference type="CDD" id="cd00090">
    <property type="entry name" value="HTH_ARSR"/>
    <property type="match status" value="1"/>
</dbReference>
<dbReference type="InterPro" id="IPR011991">
    <property type="entry name" value="ArsR-like_HTH"/>
</dbReference>
<dbReference type="EMBL" id="AZHX01000917">
    <property type="protein sequence ID" value="ETX05597.1"/>
    <property type="molecule type" value="Genomic_DNA"/>
</dbReference>
<protein>
    <recommendedName>
        <fullName evidence="3">HTH arsR-type domain-containing protein</fullName>
    </recommendedName>
</protein>
<dbReference type="InterPro" id="IPR027417">
    <property type="entry name" value="P-loop_NTPase"/>
</dbReference>
<evidence type="ECO:0000313" key="2">
    <source>
        <dbReference type="Proteomes" id="UP000019140"/>
    </source>
</evidence>